<protein>
    <submittedName>
        <fullName evidence="1">Uncharacterized protein</fullName>
    </submittedName>
</protein>
<dbReference type="Proteomes" id="UP000323521">
    <property type="component" value="Chromosome"/>
</dbReference>
<accession>A0A3G1L0C6</accession>
<dbReference type="AlphaFoldDB" id="A0A3G1L0C6"/>
<gene>
    <name evidence="1" type="ORF">DCMF_28070</name>
</gene>
<dbReference type="KEGG" id="fwa:DCMF_28070"/>
<keyword evidence="2" id="KW-1185">Reference proteome</keyword>
<organism evidence="1 2">
    <name type="scientific">Formimonas warabiya</name>
    <dbReference type="NCBI Taxonomy" id="1761012"/>
    <lineage>
        <taxon>Bacteria</taxon>
        <taxon>Bacillati</taxon>
        <taxon>Bacillota</taxon>
        <taxon>Clostridia</taxon>
        <taxon>Eubacteriales</taxon>
        <taxon>Peptococcaceae</taxon>
        <taxon>Candidatus Formimonas</taxon>
    </lineage>
</organism>
<evidence type="ECO:0000313" key="1">
    <source>
        <dbReference type="EMBL" id="ATW28094.1"/>
    </source>
</evidence>
<evidence type="ECO:0000313" key="2">
    <source>
        <dbReference type="Proteomes" id="UP000323521"/>
    </source>
</evidence>
<name>A0A3G1L0C6_FORW1</name>
<dbReference type="EMBL" id="CP017634">
    <property type="protein sequence ID" value="ATW28094.1"/>
    <property type="molecule type" value="Genomic_DNA"/>
</dbReference>
<reference evidence="1 2" key="1">
    <citation type="submission" date="2016-10" db="EMBL/GenBank/DDBJ databases">
        <title>Complete Genome Sequence of Peptococcaceae strain DCMF.</title>
        <authorList>
            <person name="Edwards R.J."/>
            <person name="Holland S.I."/>
            <person name="Deshpande N.P."/>
            <person name="Wong Y.K."/>
            <person name="Ertan H."/>
            <person name="Manefield M."/>
            <person name="Russell T.L."/>
            <person name="Lee M.J."/>
        </authorList>
    </citation>
    <scope>NUCLEOTIDE SEQUENCE [LARGE SCALE GENOMIC DNA]</scope>
    <source>
        <strain evidence="1 2">DCMF</strain>
    </source>
</reference>
<proteinExistence type="predicted"/>
<sequence>MFFVAHFWEGVLGVLLFIRTHMKHRAHVYLVLKREICNRFVCSRPFCLELRIFSCGEVS</sequence>